<dbReference type="PANTHER" id="PTHR23522">
    <property type="entry name" value="BLL5896 PROTEIN"/>
    <property type="match status" value="1"/>
</dbReference>
<dbReference type="NCBIfam" id="NF037955">
    <property type="entry name" value="mfs"/>
    <property type="match status" value="1"/>
</dbReference>
<keyword evidence="2" id="KW-0813">Transport</keyword>
<keyword evidence="7 8" id="KW-0472">Membrane</keyword>
<keyword evidence="5 8" id="KW-0812">Transmembrane</keyword>
<evidence type="ECO:0000256" key="6">
    <source>
        <dbReference type="ARBA" id="ARBA00022989"/>
    </source>
</evidence>
<evidence type="ECO:0000256" key="4">
    <source>
        <dbReference type="ARBA" id="ARBA00022519"/>
    </source>
</evidence>
<dbReference type="GO" id="GO:0005886">
    <property type="term" value="C:plasma membrane"/>
    <property type="evidence" value="ECO:0007669"/>
    <property type="project" value="UniProtKB-SubCell"/>
</dbReference>
<feature type="transmembrane region" description="Helical" evidence="8">
    <location>
        <begin position="100"/>
        <end position="119"/>
    </location>
</feature>
<evidence type="ECO:0000256" key="5">
    <source>
        <dbReference type="ARBA" id="ARBA00022692"/>
    </source>
</evidence>
<evidence type="ECO:0000256" key="8">
    <source>
        <dbReference type="SAM" id="Phobius"/>
    </source>
</evidence>
<feature type="domain" description="Major facilitator superfamily associated" evidence="9">
    <location>
        <begin position="13"/>
        <end position="363"/>
    </location>
</feature>
<keyword evidence="6 8" id="KW-1133">Transmembrane helix</keyword>
<dbReference type="GO" id="GO:0015528">
    <property type="term" value="F:lactose:proton symporter activity"/>
    <property type="evidence" value="ECO:0007669"/>
    <property type="project" value="TreeGrafter"/>
</dbReference>
<reference evidence="10 11" key="1">
    <citation type="submission" date="2019-12" db="EMBL/GenBank/DDBJ databases">
        <title>Snethiella sp. nov. sp. isolated from sea sand.</title>
        <authorList>
            <person name="Kim J."/>
            <person name="Jeong S.E."/>
            <person name="Jung H.S."/>
            <person name="Jeon C.O."/>
        </authorList>
    </citation>
    <scope>NUCLEOTIDE SEQUENCE [LARGE SCALE GENOMIC DNA]</scope>
    <source>
        <strain evidence="10 11">DP05</strain>
    </source>
</reference>
<protein>
    <submittedName>
        <fullName evidence="10">MFS transporter</fullName>
    </submittedName>
</protein>
<feature type="transmembrane region" description="Helical" evidence="8">
    <location>
        <begin position="333"/>
        <end position="354"/>
    </location>
</feature>
<dbReference type="PIRSF" id="PIRSF004925">
    <property type="entry name" value="HcaT"/>
    <property type="match status" value="1"/>
</dbReference>
<sequence>MPLLPSDDFLVSLRLAPFYIALFLIIGFQLPFWPVWLSYKGLTAEEIGIVLSAPVWSKILFTPIIASLSDHLGRRRAPLVIMSLICFALFQLYFLVDGFMQIFCVALSIGIFISSFTALGDNLVLTLGLTRNIDYPRIRLWGSISFIVGSFFGGQLLAGLSPDYIPAMLSAAYLLLFLCCLLLPEIEVTRGDKSKKGLRRLLKCPPFLVFLLAAGLIQGSHSVLYAAGTLHWQTQGISDATIGFLWAEGVIVEIILFACARYLFKSFSPIHLIILGGTSGMIRWAVMGFAPDIPVLILIQMLHGVTFVATHLGAMRYIMEELPLEVSARAQGLYSAISLGLIMGGGLFFSGYLYEGFAGHAYFFMAGSCAAALLISLYLQRRPEPLQL</sequence>
<organism evidence="10 11">
    <name type="scientific">Sneathiella litorea</name>
    <dbReference type="NCBI Taxonomy" id="2606216"/>
    <lineage>
        <taxon>Bacteria</taxon>
        <taxon>Pseudomonadati</taxon>
        <taxon>Pseudomonadota</taxon>
        <taxon>Alphaproteobacteria</taxon>
        <taxon>Sneathiellales</taxon>
        <taxon>Sneathiellaceae</taxon>
        <taxon>Sneathiella</taxon>
    </lineage>
</organism>
<dbReference type="GO" id="GO:0030395">
    <property type="term" value="F:lactose binding"/>
    <property type="evidence" value="ECO:0007669"/>
    <property type="project" value="TreeGrafter"/>
</dbReference>
<dbReference type="EMBL" id="WTUW01000001">
    <property type="protein sequence ID" value="MZR30129.1"/>
    <property type="molecule type" value="Genomic_DNA"/>
</dbReference>
<feature type="transmembrane region" description="Helical" evidence="8">
    <location>
        <begin position="12"/>
        <end position="35"/>
    </location>
</feature>
<dbReference type="RefSeq" id="WP_161314655.1">
    <property type="nucleotide sequence ID" value="NZ_WTUW01000001.1"/>
</dbReference>
<dbReference type="Gene3D" id="1.20.1250.20">
    <property type="entry name" value="MFS general substrate transporter like domains"/>
    <property type="match status" value="2"/>
</dbReference>
<evidence type="ECO:0000256" key="2">
    <source>
        <dbReference type="ARBA" id="ARBA00022448"/>
    </source>
</evidence>
<evidence type="ECO:0000256" key="1">
    <source>
        <dbReference type="ARBA" id="ARBA00004429"/>
    </source>
</evidence>
<evidence type="ECO:0000256" key="3">
    <source>
        <dbReference type="ARBA" id="ARBA00022475"/>
    </source>
</evidence>
<evidence type="ECO:0000256" key="7">
    <source>
        <dbReference type="ARBA" id="ARBA00023136"/>
    </source>
</evidence>
<proteinExistence type="predicted"/>
<feature type="transmembrane region" description="Helical" evidence="8">
    <location>
        <begin position="293"/>
        <end position="312"/>
    </location>
</feature>
<feature type="transmembrane region" description="Helical" evidence="8">
    <location>
        <begin position="140"/>
        <end position="158"/>
    </location>
</feature>
<comment type="subcellular location">
    <subcellularLocation>
        <location evidence="1">Cell inner membrane</location>
        <topology evidence="1">Multi-pass membrane protein</topology>
    </subcellularLocation>
</comment>
<accession>A0A6L8W5W6</accession>
<evidence type="ECO:0000313" key="11">
    <source>
        <dbReference type="Proteomes" id="UP000476030"/>
    </source>
</evidence>
<dbReference type="AlphaFoldDB" id="A0A6L8W5W6"/>
<feature type="transmembrane region" description="Helical" evidence="8">
    <location>
        <begin position="207"/>
        <end position="228"/>
    </location>
</feature>
<keyword evidence="4" id="KW-0997">Cell inner membrane</keyword>
<evidence type="ECO:0000259" key="9">
    <source>
        <dbReference type="Pfam" id="PF12832"/>
    </source>
</evidence>
<gene>
    <name evidence="10" type="ORF">GQE98_05705</name>
</gene>
<feature type="transmembrane region" description="Helical" evidence="8">
    <location>
        <begin position="240"/>
        <end position="263"/>
    </location>
</feature>
<feature type="transmembrane region" description="Helical" evidence="8">
    <location>
        <begin position="270"/>
        <end position="287"/>
    </location>
</feature>
<dbReference type="InterPro" id="IPR036259">
    <property type="entry name" value="MFS_trans_sf"/>
</dbReference>
<dbReference type="Proteomes" id="UP000476030">
    <property type="component" value="Unassembled WGS sequence"/>
</dbReference>
<dbReference type="InterPro" id="IPR026032">
    <property type="entry name" value="HcaT-like"/>
</dbReference>
<evidence type="ECO:0000313" key="10">
    <source>
        <dbReference type="EMBL" id="MZR30129.1"/>
    </source>
</evidence>
<dbReference type="SUPFAM" id="SSF103473">
    <property type="entry name" value="MFS general substrate transporter"/>
    <property type="match status" value="1"/>
</dbReference>
<keyword evidence="11" id="KW-1185">Reference proteome</keyword>
<keyword evidence="3" id="KW-1003">Cell membrane</keyword>
<comment type="caution">
    <text evidence="10">The sequence shown here is derived from an EMBL/GenBank/DDBJ whole genome shotgun (WGS) entry which is preliminary data.</text>
</comment>
<feature type="transmembrane region" description="Helical" evidence="8">
    <location>
        <begin position="77"/>
        <end position="94"/>
    </location>
</feature>
<dbReference type="Pfam" id="PF12832">
    <property type="entry name" value="MFS_1_like"/>
    <property type="match status" value="1"/>
</dbReference>
<dbReference type="PANTHER" id="PTHR23522:SF10">
    <property type="entry name" value="3-PHENYLPROPIONIC ACID TRANSPORTER-RELATED"/>
    <property type="match status" value="1"/>
</dbReference>
<name>A0A6L8W5W6_9PROT</name>
<feature type="transmembrane region" description="Helical" evidence="8">
    <location>
        <begin position="164"/>
        <end position="186"/>
    </location>
</feature>
<dbReference type="InterPro" id="IPR024989">
    <property type="entry name" value="MFS_assoc_dom"/>
</dbReference>
<feature type="transmembrane region" description="Helical" evidence="8">
    <location>
        <begin position="360"/>
        <end position="379"/>
    </location>
</feature>